<dbReference type="InterPro" id="IPR034746">
    <property type="entry name" value="POTRA"/>
</dbReference>
<dbReference type="InterPro" id="IPR002641">
    <property type="entry name" value="PNPLA_dom"/>
</dbReference>
<dbReference type="InterPro" id="IPR010827">
    <property type="entry name" value="BamA/TamA_POTRA"/>
</dbReference>
<dbReference type="GO" id="GO:0016042">
    <property type="term" value="P:lipid catabolic process"/>
    <property type="evidence" value="ECO:0007669"/>
    <property type="project" value="UniProtKB-UniRule"/>
</dbReference>
<dbReference type="PROSITE" id="PS51635">
    <property type="entry name" value="PNPLA"/>
    <property type="match status" value="1"/>
</dbReference>
<evidence type="ECO:0000256" key="3">
    <source>
        <dbReference type="ARBA" id="ARBA00022963"/>
    </source>
</evidence>
<feature type="short sequence motif" description="GXGXXG" evidence="6">
    <location>
        <begin position="36"/>
        <end position="41"/>
    </location>
</feature>
<dbReference type="Pfam" id="PF01103">
    <property type="entry name" value="Omp85"/>
    <property type="match status" value="1"/>
</dbReference>
<feature type="short sequence motif" description="GXSXG" evidence="6">
    <location>
        <begin position="63"/>
        <end position="67"/>
    </location>
</feature>
<feature type="active site" description="Proton acceptor" evidence="6">
    <location>
        <position position="209"/>
    </location>
</feature>
<reference evidence="9" key="1">
    <citation type="journal article" date="2020" name="mSystems">
        <title>Genome- and Community-Level Interaction Insights into Carbon Utilization and Element Cycling Functions of Hydrothermarchaeota in Hydrothermal Sediment.</title>
        <authorList>
            <person name="Zhou Z."/>
            <person name="Liu Y."/>
            <person name="Xu W."/>
            <person name="Pan J."/>
            <person name="Luo Z.H."/>
            <person name="Li M."/>
        </authorList>
    </citation>
    <scope>NUCLEOTIDE SEQUENCE [LARGE SCALE GENOMIC DNA]</scope>
    <source>
        <strain evidence="9">HyVt-456</strain>
    </source>
</reference>
<comment type="caution">
    <text evidence="9">The sequence shown here is derived from an EMBL/GenBank/DDBJ whole genome shotgun (WGS) entry which is preliminary data.</text>
</comment>
<name>A0A7V1LMZ2_CALAY</name>
<dbReference type="PANTHER" id="PTHR14226:SF29">
    <property type="entry name" value="NEUROPATHY TARGET ESTERASE SWS"/>
    <property type="match status" value="1"/>
</dbReference>
<keyword evidence="5" id="KW-0472">Membrane</keyword>
<dbReference type="Gene3D" id="3.10.20.310">
    <property type="entry name" value="membrane protein fhac"/>
    <property type="match status" value="2"/>
</dbReference>
<evidence type="ECO:0008006" key="10">
    <source>
        <dbReference type="Google" id="ProtNLM"/>
    </source>
</evidence>
<keyword evidence="3 6" id="KW-0442">Lipid degradation</keyword>
<dbReference type="InterPro" id="IPR050301">
    <property type="entry name" value="NTE"/>
</dbReference>
<keyword evidence="2 6" id="KW-0378">Hydrolase</keyword>
<organism evidence="9">
    <name type="scientific">Caldithrix abyssi</name>
    <dbReference type="NCBI Taxonomy" id="187145"/>
    <lineage>
        <taxon>Bacteria</taxon>
        <taxon>Pseudomonadati</taxon>
        <taxon>Calditrichota</taxon>
        <taxon>Calditrichia</taxon>
        <taxon>Calditrichales</taxon>
        <taxon>Calditrichaceae</taxon>
        <taxon>Caldithrix</taxon>
    </lineage>
</organism>
<evidence type="ECO:0000256" key="4">
    <source>
        <dbReference type="ARBA" id="ARBA00023098"/>
    </source>
</evidence>
<evidence type="ECO:0000313" key="9">
    <source>
        <dbReference type="EMBL" id="HED10971.1"/>
    </source>
</evidence>
<sequence length="805" mass="91798">MKRFLFIFFLLLVTALPAQISNSIPSRPRIGLALSGGGARGFAHIGVLKTIDSLGIPIDYIAGTSMGGLIGALYAIGYSGVELERIALETDWDQLFSDQLPRNILPYPEKKETDKYQLILGLKNSEIQLPSGLIRGQKITQMLSRLTYAYQNVNSFDDLPIPYRCVAIDLISSRKVVLSKGSLAKAMRSTMSLPTIFYPVVWGDSLLIDGGMMDNLPVDVVREMGANIVIAVNVGEPQKTKEELNNILDIVGQIFSLANIEAQEWAVAHSDLLITPALHPYTGADFKTTAIRRVIDLGHRAAIDSLKAMLEIRKITDPTHIHSEHRARVDSTRLHGIQIAGNTTLPFALIDSLLSLTPGMLFNHDTLKAHVYKLRRTGLFRSIKTTVQAVDSLHYKAIITVTETQKPFIARVSISGQDKLSFRFIYDLLGIRPGTVFDPELIDERITQLYSLGYFETIYYDINPLSENRIELHFHVAEKPRRELRVGIKYDDLYNLTMALSLQGTNVIIPGLRMENELLFPEYLSARFKVFYPSRSLTFPIYPFFHAGYRDIPIDIYDNRAHLVARYPYRSADWAVGIGVQAGSFINAELELNFEYMDIEPEVAIPDPVRFPSWKNRLRTIRFSNIIDQRDNTLIPVEGFLLSAKYEGSFLQLISSDRYYKLRIILENYLPLSTRNNIRFFGFYGQASQDIPIYKNFYLGGPDNFVGLDYYQLTGQKIGIVRLDWRYRFSDRWYGKLIVNSAYNELRQNERIVSGSFRWMQAVGTSLTMDTPFGPFELTYAYNFNSFYRNENNKSFFYFQAGYHF</sequence>
<feature type="domain" description="PNPLA" evidence="7">
    <location>
        <begin position="32"/>
        <end position="222"/>
    </location>
</feature>
<evidence type="ECO:0000259" key="8">
    <source>
        <dbReference type="PROSITE" id="PS51779"/>
    </source>
</evidence>
<accession>A0A7V1LMZ2</accession>
<feature type="active site" description="Nucleophile" evidence="6">
    <location>
        <position position="65"/>
    </location>
</feature>
<dbReference type="GO" id="GO:0019867">
    <property type="term" value="C:outer membrane"/>
    <property type="evidence" value="ECO:0007669"/>
    <property type="project" value="InterPro"/>
</dbReference>
<dbReference type="InterPro" id="IPR000184">
    <property type="entry name" value="Bac_surfAg_D15"/>
</dbReference>
<dbReference type="Proteomes" id="UP000886005">
    <property type="component" value="Unassembled WGS sequence"/>
</dbReference>
<dbReference type="Gene3D" id="3.40.1090.10">
    <property type="entry name" value="Cytosolic phospholipase A2 catalytic domain"/>
    <property type="match status" value="2"/>
</dbReference>
<dbReference type="GO" id="GO:0016787">
    <property type="term" value="F:hydrolase activity"/>
    <property type="evidence" value="ECO:0007669"/>
    <property type="project" value="UniProtKB-UniRule"/>
</dbReference>
<proteinExistence type="predicted"/>
<evidence type="ECO:0000256" key="2">
    <source>
        <dbReference type="ARBA" id="ARBA00022801"/>
    </source>
</evidence>
<dbReference type="Pfam" id="PF01734">
    <property type="entry name" value="Patatin"/>
    <property type="match status" value="1"/>
</dbReference>
<evidence type="ECO:0000256" key="6">
    <source>
        <dbReference type="PROSITE-ProRule" id="PRU01161"/>
    </source>
</evidence>
<dbReference type="SUPFAM" id="SSF52151">
    <property type="entry name" value="FabD/lysophospholipase-like"/>
    <property type="match status" value="1"/>
</dbReference>
<dbReference type="PROSITE" id="PS51779">
    <property type="entry name" value="POTRA"/>
    <property type="match status" value="1"/>
</dbReference>
<evidence type="ECO:0000256" key="5">
    <source>
        <dbReference type="ARBA" id="ARBA00023136"/>
    </source>
</evidence>
<dbReference type="InterPro" id="IPR016035">
    <property type="entry name" value="Acyl_Trfase/lysoPLipase"/>
</dbReference>
<evidence type="ECO:0000256" key="1">
    <source>
        <dbReference type="ARBA" id="ARBA00004370"/>
    </source>
</evidence>
<feature type="domain" description="POTRA" evidence="8">
    <location>
        <begin position="407"/>
        <end position="479"/>
    </location>
</feature>
<keyword evidence="4 6" id="KW-0443">Lipid metabolism</keyword>
<gene>
    <name evidence="9" type="ORF">ENJ10_09805</name>
</gene>
<dbReference type="PANTHER" id="PTHR14226">
    <property type="entry name" value="NEUROPATHY TARGET ESTERASE/SWISS CHEESE D.MELANOGASTER"/>
    <property type="match status" value="1"/>
</dbReference>
<dbReference type="AlphaFoldDB" id="A0A7V1LMZ2"/>
<feature type="short sequence motif" description="DGA/G" evidence="6">
    <location>
        <begin position="209"/>
        <end position="211"/>
    </location>
</feature>
<dbReference type="CDD" id="cd07205">
    <property type="entry name" value="Pat_PNPLA6_PNPLA7_NTE1_like"/>
    <property type="match status" value="1"/>
</dbReference>
<protein>
    <recommendedName>
        <fullName evidence="10">PNPLA domain-containing protein</fullName>
    </recommendedName>
</protein>
<dbReference type="EMBL" id="DRLD01000271">
    <property type="protein sequence ID" value="HED10971.1"/>
    <property type="molecule type" value="Genomic_DNA"/>
</dbReference>
<dbReference type="Pfam" id="PF07244">
    <property type="entry name" value="POTRA"/>
    <property type="match status" value="1"/>
</dbReference>
<evidence type="ECO:0000259" key="7">
    <source>
        <dbReference type="PROSITE" id="PS51635"/>
    </source>
</evidence>
<dbReference type="Gene3D" id="2.40.160.50">
    <property type="entry name" value="membrane protein fhac: a member of the omp85/tpsb transporter family"/>
    <property type="match status" value="1"/>
</dbReference>
<comment type="subcellular location">
    <subcellularLocation>
        <location evidence="1">Membrane</location>
    </subcellularLocation>
</comment>